<dbReference type="PIRSF" id="PIRSF000850">
    <property type="entry name" value="Phospholipase_D_PSS"/>
    <property type="match status" value="1"/>
</dbReference>
<dbReference type="GO" id="GO:0008444">
    <property type="term" value="F:CDP-diacylglycerol-glycerol-3-phosphate 3-phosphatidyltransferase activity"/>
    <property type="evidence" value="ECO:0007669"/>
    <property type="project" value="UniProtKB-EC"/>
</dbReference>
<name>A0A1I8IFM8_9PLAT</name>
<proteinExistence type="inferred from homology"/>
<keyword evidence="9 11" id="KW-1208">Phospholipid metabolism</keyword>
<sequence length="468" mass="51654">CFQSLASVFNLLPAFRVKAANISILHEPLQFYNALIRGIAGARRRIVLASLYLGCGAHERRLVQSMVSALDAAGSPTRQRPLRVRVLLDAARGTRGSPLNSSTAMLRPLCAAAERRCHGNVWSNRADVRVSFYRCPSLLAALLPERINEVVGLQHMKIYLFDDSVILSGANLSRDYFTDRQDRYLLIRDAPRLCDFLEKLVDCVSDASEQLGSDGCLSQPARPPGQWLGDRVNRLIAEFATSQDCSGESDSTVYAMVQMGPMGVCDDAYATQRLLHQLPQLRQAGQHQLHLASGYFNLTDDFTEALLTAPQQLRVLCASPAANSFYKSTGPSYFIPAAYSQLERQFLAAAAKLRRPAAEAAQPSLLAEYARPGWTFHAKGLWLGDRAGQRVGLTLVGSSNFGYRTRLRDLEVQFGLATDCDRLAARLAEERDGLFQHGQPVSMATLNAADRRAPAWLRLAMPAFKTYC</sequence>
<evidence type="ECO:0000256" key="5">
    <source>
        <dbReference type="ARBA" id="ARBA00022679"/>
    </source>
</evidence>
<dbReference type="GO" id="GO:0005524">
    <property type="term" value="F:ATP binding"/>
    <property type="evidence" value="ECO:0007669"/>
    <property type="project" value="UniProtKB-KW"/>
</dbReference>
<feature type="domain" description="PLD phosphodiesterase" evidence="12">
    <location>
        <begin position="150"/>
        <end position="176"/>
    </location>
</feature>
<dbReference type="GO" id="GO:0005739">
    <property type="term" value="C:mitochondrion"/>
    <property type="evidence" value="ECO:0007669"/>
    <property type="project" value="UniProtKB-SubCell"/>
</dbReference>
<dbReference type="WBParaSite" id="maker-uti_cns_0012429-snap-gene-0.2-mRNA-1">
    <property type="protein sequence ID" value="maker-uti_cns_0012429-snap-gene-0.2-mRNA-1"/>
    <property type="gene ID" value="maker-uti_cns_0012429-snap-gene-0.2"/>
</dbReference>
<comment type="catalytic activity">
    <reaction evidence="10 11">
        <text>a CDP-1,2-diacyl-sn-glycerol + sn-glycerol 3-phosphate = a 1,2-diacyl-sn-glycero-3-phospho-(1'-sn-glycero-3'-phosphate) + CMP + H(+)</text>
        <dbReference type="Rhea" id="RHEA:12593"/>
        <dbReference type="ChEBI" id="CHEBI:15378"/>
        <dbReference type="ChEBI" id="CHEBI:57597"/>
        <dbReference type="ChEBI" id="CHEBI:58332"/>
        <dbReference type="ChEBI" id="CHEBI:60110"/>
        <dbReference type="ChEBI" id="CHEBI:60377"/>
        <dbReference type="EC" id="2.7.8.5"/>
    </reaction>
</comment>
<dbReference type="GO" id="GO:0032049">
    <property type="term" value="P:cardiolipin biosynthetic process"/>
    <property type="evidence" value="ECO:0007669"/>
    <property type="project" value="InterPro"/>
</dbReference>
<reference evidence="14" key="1">
    <citation type="submission" date="2016-11" db="UniProtKB">
        <authorList>
            <consortium name="WormBaseParasite"/>
        </authorList>
    </citation>
    <scope>IDENTIFICATION</scope>
</reference>
<dbReference type="InterPro" id="IPR016270">
    <property type="entry name" value="PGS1"/>
</dbReference>
<evidence type="ECO:0000256" key="3">
    <source>
        <dbReference type="ARBA" id="ARBA00010682"/>
    </source>
</evidence>
<keyword evidence="6" id="KW-0677">Repeat</keyword>
<evidence type="ECO:0000256" key="11">
    <source>
        <dbReference type="RuleBase" id="RU365024"/>
    </source>
</evidence>
<evidence type="ECO:0000259" key="12">
    <source>
        <dbReference type="PROSITE" id="PS50035"/>
    </source>
</evidence>
<keyword evidence="13" id="KW-1185">Reference proteome</keyword>
<evidence type="ECO:0000256" key="6">
    <source>
        <dbReference type="ARBA" id="ARBA00022737"/>
    </source>
</evidence>
<dbReference type="SUPFAM" id="SSF56024">
    <property type="entry name" value="Phospholipase D/nuclease"/>
    <property type="match status" value="2"/>
</dbReference>
<dbReference type="PROSITE" id="PS50035">
    <property type="entry name" value="PLD"/>
    <property type="match status" value="1"/>
</dbReference>
<comment type="subcellular location">
    <subcellularLocation>
        <location evidence="11">Mitochondrion</location>
    </subcellularLocation>
</comment>
<dbReference type="CDD" id="cd09135">
    <property type="entry name" value="PLDc_PGS1_euk_1"/>
    <property type="match status" value="1"/>
</dbReference>
<keyword evidence="4 11" id="KW-0444">Lipid biosynthesis</keyword>
<keyword evidence="7 11" id="KW-0443">Lipid metabolism</keyword>
<dbReference type="AlphaFoldDB" id="A0A1I8IFM8"/>
<evidence type="ECO:0000256" key="10">
    <source>
        <dbReference type="ARBA" id="ARBA00048586"/>
    </source>
</evidence>
<evidence type="ECO:0000313" key="14">
    <source>
        <dbReference type="WBParaSite" id="maker-uti_cns_0012429-snap-gene-0.2-mRNA-1"/>
    </source>
</evidence>
<evidence type="ECO:0000313" key="13">
    <source>
        <dbReference type="Proteomes" id="UP000095280"/>
    </source>
</evidence>
<dbReference type="Gene3D" id="3.30.870.10">
    <property type="entry name" value="Endonuclease Chain A"/>
    <property type="match status" value="2"/>
</dbReference>
<evidence type="ECO:0000256" key="8">
    <source>
        <dbReference type="ARBA" id="ARBA00023209"/>
    </source>
</evidence>
<organism evidence="13 14">
    <name type="scientific">Macrostomum lignano</name>
    <dbReference type="NCBI Taxonomy" id="282301"/>
    <lineage>
        <taxon>Eukaryota</taxon>
        <taxon>Metazoa</taxon>
        <taxon>Spiralia</taxon>
        <taxon>Lophotrochozoa</taxon>
        <taxon>Platyhelminthes</taxon>
        <taxon>Rhabditophora</taxon>
        <taxon>Macrostomorpha</taxon>
        <taxon>Macrostomida</taxon>
        <taxon>Macrostomidae</taxon>
        <taxon>Macrostomum</taxon>
    </lineage>
</organism>
<protein>
    <recommendedName>
        <fullName evidence="11">CDP-diacylglycerol--glycerol-3-phosphate 3-phosphatidyltransferase</fullName>
        <ecNumber evidence="11">2.7.8.5</ecNumber>
    </recommendedName>
</protein>
<accession>A0A1I8IFM8</accession>
<dbReference type="InterPro" id="IPR001736">
    <property type="entry name" value="PLipase_D/transphosphatidylase"/>
</dbReference>
<dbReference type="Proteomes" id="UP000095280">
    <property type="component" value="Unplaced"/>
</dbReference>
<dbReference type="UniPathway" id="UPA00084">
    <property type="reaction ID" value="UER00503"/>
</dbReference>
<evidence type="ECO:0000256" key="1">
    <source>
        <dbReference type="ARBA" id="ARBA00003537"/>
    </source>
</evidence>
<dbReference type="EC" id="2.7.8.5" evidence="11"/>
<dbReference type="PANTHER" id="PTHR12586:SF1">
    <property type="entry name" value="CDP-DIACYLGLYCEROL--GLYCEROL-3-PHOSPHATE 3-PHOSPHATIDYLTRANSFERASE, MITOCHONDRIAL"/>
    <property type="match status" value="1"/>
</dbReference>
<comment type="function">
    <text evidence="1 11">Functions in the biosynthesis of the anionic phospholipids phosphatidylglycerol and cardiolipin.</text>
</comment>
<evidence type="ECO:0000256" key="4">
    <source>
        <dbReference type="ARBA" id="ARBA00022516"/>
    </source>
</evidence>
<keyword evidence="8 11" id="KW-0594">Phospholipid biosynthesis</keyword>
<comment type="similarity">
    <text evidence="3 11">Belongs to the CDP-alcohol phosphatidyltransferase class-II family.</text>
</comment>
<keyword evidence="11" id="KW-0547">Nucleotide-binding</keyword>
<dbReference type="PANTHER" id="PTHR12586">
    <property type="entry name" value="CDP-DIACYLGLYCEROL--SERINE O-PHOSPHATIDYLTRANSFERASE"/>
    <property type="match status" value="1"/>
</dbReference>
<evidence type="ECO:0000256" key="9">
    <source>
        <dbReference type="ARBA" id="ARBA00023264"/>
    </source>
</evidence>
<dbReference type="CDD" id="cd09137">
    <property type="entry name" value="PLDc_PGS1_euk_2"/>
    <property type="match status" value="1"/>
</dbReference>
<keyword evidence="11" id="KW-0067">ATP-binding</keyword>
<keyword evidence="11" id="KW-0496">Mitochondrion</keyword>
<evidence type="ECO:0000256" key="7">
    <source>
        <dbReference type="ARBA" id="ARBA00023098"/>
    </source>
</evidence>
<dbReference type="SMART" id="SM00155">
    <property type="entry name" value="PLDc"/>
    <property type="match status" value="2"/>
</dbReference>
<keyword evidence="5 11" id="KW-0808">Transferase</keyword>
<evidence type="ECO:0000256" key="2">
    <source>
        <dbReference type="ARBA" id="ARBA00005042"/>
    </source>
</evidence>
<comment type="pathway">
    <text evidence="2 11">Phospholipid metabolism; phosphatidylglycerol biosynthesis; phosphatidylglycerol from CDP-diacylglycerol: step 1/2.</text>
</comment>